<dbReference type="Pfam" id="PF01679">
    <property type="entry name" value="Pmp3"/>
    <property type="match status" value="1"/>
</dbReference>
<name>S3BZQ8_OPHP1</name>
<protein>
    <submittedName>
        <fullName evidence="8">Stress response rci peptide</fullName>
    </submittedName>
</protein>
<dbReference type="EMBL" id="KE148152">
    <property type="protein sequence ID" value="EPE06749.1"/>
    <property type="molecule type" value="Genomic_DNA"/>
</dbReference>
<feature type="region of interest" description="Disordered" evidence="6">
    <location>
        <begin position="80"/>
        <end position="187"/>
    </location>
</feature>
<evidence type="ECO:0000256" key="4">
    <source>
        <dbReference type="ARBA" id="ARBA00022989"/>
    </source>
</evidence>
<dbReference type="VEuPathDB" id="FungiDB:F503_03176"/>
<evidence type="ECO:0000256" key="5">
    <source>
        <dbReference type="ARBA" id="ARBA00023136"/>
    </source>
</evidence>
<accession>S3BZQ8</accession>
<sequence>MCSTDIFLGLLALVFPPVAVWVKRGICSADSVINILLCVLGYIPGLIHAWYIIAKFPEPDYDYEVLNQDAEGGRVTYYVVQPGQPSHSHSHSQNGSRRAQGASSSHHITTTSVAGDSNVPSPIVAPAAPKIQENMNYGTASPVASPPASSAAGPSTGDDDAGEGRSDGPPPSYAQTVAGDNKIQNQD</sequence>
<dbReference type="AlphaFoldDB" id="S3BZQ8"/>
<gene>
    <name evidence="8" type="ORF">F503_03176</name>
</gene>
<keyword evidence="3 7" id="KW-0812">Transmembrane</keyword>
<proteinExistence type="inferred from homology"/>
<evidence type="ECO:0000256" key="3">
    <source>
        <dbReference type="ARBA" id="ARBA00022692"/>
    </source>
</evidence>
<dbReference type="STRING" id="1262450.S3BZQ8"/>
<evidence type="ECO:0000256" key="1">
    <source>
        <dbReference type="ARBA" id="ARBA00004370"/>
    </source>
</evidence>
<keyword evidence="5 7" id="KW-0472">Membrane</keyword>
<evidence type="ECO:0000313" key="8">
    <source>
        <dbReference type="EMBL" id="EPE06749.1"/>
    </source>
</evidence>
<feature type="transmembrane region" description="Helical" evidence="7">
    <location>
        <begin position="34"/>
        <end position="53"/>
    </location>
</feature>
<comment type="similarity">
    <text evidence="2">Belongs to the UPF0057 (PMP3) family.</text>
</comment>
<comment type="subcellular location">
    <subcellularLocation>
        <location evidence="1">Membrane</location>
    </subcellularLocation>
</comment>
<evidence type="ECO:0000256" key="2">
    <source>
        <dbReference type="ARBA" id="ARBA00009530"/>
    </source>
</evidence>
<evidence type="ECO:0000313" key="9">
    <source>
        <dbReference type="Proteomes" id="UP000016923"/>
    </source>
</evidence>
<keyword evidence="9" id="KW-1185">Reference proteome</keyword>
<dbReference type="GO" id="GO:0016020">
    <property type="term" value="C:membrane"/>
    <property type="evidence" value="ECO:0007669"/>
    <property type="project" value="UniProtKB-SubCell"/>
</dbReference>
<dbReference type="InterPro" id="IPR000612">
    <property type="entry name" value="PMP3"/>
</dbReference>
<dbReference type="OrthoDB" id="2802411at2759"/>
<dbReference type="eggNOG" id="KOG1773">
    <property type="taxonomic scope" value="Eukaryota"/>
</dbReference>
<dbReference type="PROSITE" id="PS01309">
    <property type="entry name" value="UPF0057"/>
    <property type="match status" value="1"/>
</dbReference>
<dbReference type="OMA" id="YPEPPYE"/>
<dbReference type="PANTHER" id="PTHR21659">
    <property type="entry name" value="HYDROPHOBIC PROTEIN RCI2 LOW TEMPERATURE AND SALT RESPONSIVE PROTEIN LTI6 -RELATED"/>
    <property type="match status" value="1"/>
</dbReference>
<reference evidence="8 9" key="1">
    <citation type="journal article" date="2013" name="BMC Genomics">
        <title>The genome and transcriptome of the pine saprophyte Ophiostoma piceae, and a comparison with the bark beetle-associated pine pathogen Grosmannia clavigera.</title>
        <authorList>
            <person name="Haridas S."/>
            <person name="Wang Y."/>
            <person name="Lim L."/>
            <person name="Massoumi Alamouti S."/>
            <person name="Jackman S."/>
            <person name="Docking R."/>
            <person name="Robertson G."/>
            <person name="Birol I."/>
            <person name="Bohlmann J."/>
            <person name="Breuil C."/>
        </authorList>
    </citation>
    <scope>NUCLEOTIDE SEQUENCE [LARGE SCALE GENOMIC DNA]</scope>
    <source>
        <strain evidence="8 9">UAMH 11346</strain>
    </source>
</reference>
<dbReference type="Proteomes" id="UP000016923">
    <property type="component" value="Unassembled WGS sequence"/>
</dbReference>
<feature type="compositionally biased region" description="Low complexity" evidence="6">
    <location>
        <begin position="138"/>
        <end position="156"/>
    </location>
</feature>
<organism evidence="8 9">
    <name type="scientific">Ophiostoma piceae (strain UAMH 11346)</name>
    <name type="common">Sap stain fungus</name>
    <dbReference type="NCBI Taxonomy" id="1262450"/>
    <lineage>
        <taxon>Eukaryota</taxon>
        <taxon>Fungi</taxon>
        <taxon>Dikarya</taxon>
        <taxon>Ascomycota</taxon>
        <taxon>Pezizomycotina</taxon>
        <taxon>Sordariomycetes</taxon>
        <taxon>Sordariomycetidae</taxon>
        <taxon>Ophiostomatales</taxon>
        <taxon>Ophiostomataceae</taxon>
        <taxon>Ophiostoma</taxon>
    </lineage>
</organism>
<evidence type="ECO:0000256" key="6">
    <source>
        <dbReference type="SAM" id="MobiDB-lite"/>
    </source>
</evidence>
<dbReference type="HOGENOM" id="CLU_107649_0_0_1"/>
<keyword evidence="4 7" id="KW-1133">Transmembrane helix</keyword>
<feature type="compositionally biased region" description="Polar residues" evidence="6">
    <location>
        <begin position="93"/>
        <end position="120"/>
    </location>
</feature>
<feature type="transmembrane region" description="Helical" evidence="7">
    <location>
        <begin position="6"/>
        <end position="22"/>
    </location>
</feature>
<evidence type="ECO:0000256" key="7">
    <source>
        <dbReference type="SAM" id="Phobius"/>
    </source>
</evidence>
<dbReference type="PANTHER" id="PTHR21659:SF57">
    <property type="entry name" value="PLASMA MEMBRANE PROTEOLIPID 31"/>
    <property type="match status" value="1"/>
</dbReference>